<keyword evidence="2" id="KW-1185">Reference proteome</keyword>
<name>A0ACC1XHT3_MELAZ</name>
<comment type="caution">
    <text evidence="1">The sequence shown here is derived from an EMBL/GenBank/DDBJ whole genome shotgun (WGS) entry which is preliminary data.</text>
</comment>
<organism evidence="1 2">
    <name type="scientific">Melia azedarach</name>
    <name type="common">Chinaberry tree</name>
    <dbReference type="NCBI Taxonomy" id="155640"/>
    <lineage>
        <taxon>Eukaryota</taxon>
        <taxon>Viridiplantae</taxon>
        <taxon>Streptophyta</taxon>
        <taxon>Embryophyta</taxon>
        <taxon>Tracheophyta</taxon>
        <taxon>Spermatophyta</taxon>
        <taxon>Magnoliopsida</taxon>
        <taxon>eudicotyledons</taxon>
        <taxon>Gunneridae</taxon>
        <taxon>Pentapetalae</taxon>
        <taxon>rosids</taxon>
        <taxon>malvids</taxon>
        <taxon>Sapindales</taxon>
        <taxon>Meliaceae</taxon>
        <taxon>Melia</taxon>
    </lineage>
</organism>
<dbReference type="Proteomes" id="UP001164539">
    <property type="component" value="Chromosome 9"/>
</dbReference>
<proteinExistence type="predicted"/>
<gene>
    <name evidence="1" type="ORF">OWV82_016169</name>
</gene>
<reference evidence="1 2" key="1">
    <citation type="journal article" date="2023" name="Science">
        <title>Complex scaffold remodeling in plant triterpene biosynthesis.</title>
        <authorList>
            <person name="De La Pena R."/>
            <person name="Hodgson H."/>
            <person name="Liu J.C."/>
            <person name="Stephenson M.J."/>
            <person name="Martin A.C."/>
            <person name="Owen C."/>
            <person name="Harkess A."/>
            <person name="Leebens-Mack J."/>
            <person name="Jimenez L.E."/>
            <person name="Osbourn A."/>
            <person name="Sattely E.S."/>
        </authorList>
    </citation>
    <scope>NUCLEOTIDE SEQUENCE [LARGE SCALE GENOMIC DNA]</scope>
    <source>
        <strain evidence="2">cv. JPN11</strain>
        <tissue evidence="1">Leaf</tissue>
    </source>
</reference>
<evidence type="ECO:0000313" key="1">
    <source>
        <dbReference type="EMBL" id="KAJ4709920.1"/>
    </source>
</evidence>
<protein>
    <submittedName>
        <fullName evidence="1">Zinc finger BED domain-containing protein</fullName>
    </submittedName>
</protein>
<sequence length="646" mass="75472">MSAPNSKDDHPTTGGADENDHPNSKDDHPMIGNDDENDHCGCEHSWDFDEWCDSDEEESGDEVDMPPNTFDQNFTKMLLAKMIVVDGMPLSIFQDKFFEGVLTSLNPHFQPVSRQEGRDEILRIYDAERTKTMKLLRNLRSRIAITTDVWICDNQYNKFLAVTAHFIDDSWILQSRMMRFKYMEFPECEEEYVDDLVKCFQDWNIACKLSTMTVDSCIKDDVMVQTLSDKISRTSLVLGGKIFRFRCFAHVLNSIVKDWFEVLDESIDRIRDGVSYWTATKQRMKNFEKTARQLNISGGKKFVLDYKNEWNTTYLMLTAALPYKSVFRHLEEIESDYKCYMKLPEERDWELVNEMCERLKLFYEATEMFSGSKYATTNHFFPTLCGIKLSMSKCVTSKHNEIQTMEANMITKFEKYWNETYEVMVVATVLDPRFKMKYFEYIFPEIHRDDSSREIERVRGICYELMKEYQSKSRLHNETDFLSSFFQSGLVHSGKEAEPLSNFDLFVSDTATSSTEDAKSELDYYLKEKLLPRIRDFSILTWWKEHDIKYPTLCAIARDFLAIPVSAIASEFAFTFTGKFLDARRSKLPKTSEAMMCAGDWLRAGKQGSCSTKYAPCCSSHKNEEEEEEEEEDEDTDEDEDEDKEL</sequence>
<evidence type="ECO:0000313" key="2">
    <source>
        <dbReference type="Proteomes" id="UP001164539"/>
    </source>
</evidence>
<dbReference type="EMBL" id="CM051402">
    <property type="protein sequence ID" value="KAJ4709920.1"/>
    <property type="molecule type" value="Genomic_DNA"/>
</dbReference>
<accession>A0ACC1XHT3</accession>